<protein>
    <recommendedName>
        <fullName evidence="3">Helitron helicase-like domain-containing protein</fullName>
    </recommendedName>
</protein>
<dbReference type="OrthoDB" id="2272314at2759"/>
<reference evidence="1 2" key="1">
    <citation type="journal article" date="2019" name="Nat. Ecol. Evol.">
        <title>Megaphylogeny resolves global patterns of mushroom evolution.</title>
        <authorList>
            <person name="Varga T."/>
            <person name="Krizsan K."/>
            <person name="Foldi C."/>
            <person name="Dima B."/>
            <person name="Sanchez-Garcia M."/>
            <person name="Sanchez-Ramirez S."/>
            <person name="Szollosi G.J."/>
            <person name="Szarkandi J.G."/>
            <person name="Papp V."/>
            <person name="Albert L."/>
            <person name="Andreopoulos W."/>
            <person name="Angelini C."/>
            <person name="Antonin V."/>
            <person name="Barry K.W."/>
            <person name="Bougher N.L."/>
            <person name="Buchanan P."/>
            <person name="Buyck B."/>
            <person name="Bense V."/>
            <person name="Catcheside P."/>
            <person name="Chovatia M."/>
            <person name="Cooper J."/>
            <person name="Damon W."/>
            <person name="Desjardin D."/>
            <person name="Finy P."/>
            <person name="Geml J."/>
            <person name="Haridas S."/>
            <person name="Hughes K."/>
            <person name="Justo A."/>
            <person name="Karasinski D."/>
            <person name="Kautmanova I."/>
            <person name="Kiss B."/>
            <person name="Kocsube S."/>
            <person name="Kotiranta H."/>
            <person name="LaButti K.M."/>
            <person name="Lechner B.E."/>
            <person name="Liimatainen K."/>
            <person name="Lipzen A."/>
            <person name="Lukacs Z."/>
            <person name="Mihaltcheva S."/>
            <person name="Morgado L.N."/>
            <person name="Niskanen T."/>
            <person name="Noordeloos M.E."/>
            <person name="Ohm R.A."/>
            <person name="Ortiz-Santana B."/>
            <person name="Ovrebo C."/>
            <person name="Racz N."/>
            <person name="Riley R."/>
            <person name="Savchenko A."/>
            <person name="Shiryaev A."/>
            <person name="Soop K."/>
            <person name="Spirin V."/>
            <person name="Szebenyi C."/>
            <person name="Tomsovsky M."/>
            <person name="Tulloss R.E."/>
            <person name="Uehling J."/>
            <person name="Grigoriev I.V."/>
            <person name="Vagvolgyi C."/>
            <person name="Papp T."/>
            <person name="Martin F.M."/>
            <person name="Miettinen O."/>
            <person name="Hibbett D.S."/>
            <person name="Nagy L.G."/>
        </authorList>
    </citation>
    <scope>NUCLEOTIDE SEQUENCE [LARGE SCALE GENOMIC DNA]</scope>
    <source>
        <strain evidence="1 2">CBS 962.96</strain>
    </source>
</reference>
<evidence type="ECO:0000313" key="1">
    <source>
        <dbReference type="EMBL" id="THU93232.1"/>
    </source>
</evidence>
<proteinExistence type="predicted"/>
<dbReference type="EMBL" id="ML179254">
    <property type="protein sequence ID" value="THU93232.1"/>
    <property type="molecule type" value="Genomic_DNA"/>
</dbReference>
<gene>
    <name evidence="1" type="ORF">K435DRAFT_670567</name>
</gene>
<feature type="non-terminal residue" evidence="1">
    <location>
        <position position="167"/>
    </location>
</feature>
<dbReference type="PANTHER" id="PTHR45786:SF74">
    <property type="entry name" value="ATP-DEPENDENT DNA HELICASE"/>
    <property type="match status" value="1"/>
</dbReference>
<accession>A0A4S8LUM3</accession>
<organism evidence="1 2">
    <name type="scientific">Dendrothele bispora (strain CBS 962.96)</name>
    <dbReference type="NCBI Taxonomy" id="1314807"/>
    <lineage>
        <taxon>Eukaryota</taxon>
        <taxon>Fungi</taxon>
        <taxon>Dikarya</taxon>
        <taxon>Basidiomycota</taxon>
        <taxon>Agaricomycotina</taxon>
        <taxon>Agaricomycetes</taxon>
        <taxon>Agaricomycetidae</taxon>
        <taxon>Agaricales</taxon>
        <taxon>Agaricales incertae sedis</taxon>
        <taxon>Dendrothele</taxon>
    </lineage>
</organism>
<name>A0A4S8LUM3_DENBC</name>
<dbReference type="AlphaFoldDB" id="A0A4S8LUM3"/>
<dbReference type="Proteomes" id="UP000297245">
    <property type="component" value="Unassembled WGS sequence"/>
</dbReference>
<keyword evidence="2" id="KW-1185">Reference proteome</keyword>
<sequence length="167" mass="19003">MDVECPECKALHWSVERNSKQQFGVCCDSGQVHLPLLSKPPQALSSLYTSVGNPLAEKFRDNITQYNAAFAFTSLGVDVDTRINHYGPKHWVFRIHGNLRHHSGALEPSDDVAPSYSQLYLYDPTISLQHRANRNPNLSPDTMRTLQDLLNTFNPYQQIYQHAHEVL</sequence>
<evidence type="ECO:0000313" key="2">
    <source>
        <dbReference type="Proteomes" id="UP000297245"/>
    </source>
</evidence>
<evidence type="ECO:0008006" key="3">
    <source>
        <dbReference type="Google" id="ProtNLM"/>
    </source>
</evidence>
<dbReference type="PANTHER" id="PTHR45786">
    <property type="entry name" value="DNA BINDING PROTEIN-LIKE"/>
    <property type="match status" value="1"/>
</dbReference>